<protein>
    <submittedName>
        <fullName evidence="1">Uncharacterized protein isoform X1</fullName>
    </submittedName>
</protein>
<reference evidence="1" key="1">
    <citation type="submission" date="2025-08" db="UniProtKB">
        <authorList>
            <consortium name="RefSeq"/>
        </authorList>
    </citation>
    <scope>IDENTIFICATION</scope>
</reference>
<dbReference type="STRING" id="4097.A0A1S4ALR0"/>
<dbReference type="PANTHER" id="PTHR15827:SF2">
    <property type="entry name" value="CYCLIN-DEPENDENT KINASE 2-INTERACTING PROTEIN"/>
    <property type="match status" value="1"/>
</dbReference>
<name>A0A1S4ALM1_TOBAC</name>
<sequence>MESKFLSSIAPAPSPTLSTFPVSSDEATNRTIQSPSAKSPAPPTTPSTPLSTQDIRRWRPAAQRNLRNQWSKLAALRTQWFSLSSTARSYATSVVNSHLSQRYMDAMDLGVLTDMPDIRKKACRKLFKQQVIIETYRSNLLSSYKDMVAVVTQMVNVSKSMRCYRKGTNGSALTEFSLFPGDQNDTGDGDGIPVFTFWSIFDFEKLALELVQMFVSETNIKRLLVMEICSIGSEEFSQVDRLKWSDHFYVGEFDDLLKCNSNSNEVLKQLVPRLESCNSRTSPMQSSNQLESNILQVYLTTWLAEVNVDRFRIGELFAMVGEEMHVTIS</sequence>
<accession>A0A1S4ALM1</accession>
<gene>
    <name evidence="1" type="primary">LOC107799006</name>
</gene>
<organism evidence="1">
    <name type="scientific">Nicotiana tabacum</name>
    <name type="common">Common tobacco</name>
    <dbReference type="NCBI Taxonomy" id="4097"/>
    <lineage>
        <taxon>Eukaryota</taxon>
        <taxon>Viridiplantae</taxon>
        <taxon>Streptophyta</taxon>
        <taxon>Embryophyta</taxon>
        <taxon>Tracheophyta</taxon>
        <taxon>Spermatophyta</taxon>
        <taxon>Magnoliopsida</taxon>
        <taxon>eudicotyledons</taxon>
        <taxon>Gunneridae</taxon>
        <taxon>Pentapetalae</taxon>
        <taxon>asterids</taxon>
        <taxon>lamiids</taxon>
        <taxon>Solanales</taxon>
        <taxon>Solanaceae</taxon>
        <taxon>Nicotianoideae</taxon>
        <taxon>Nicotianeae</taxon>
        <taxon>Nicotiana</taxon>
    </lineage>
</organism>
<dbReference type="PaxDb" id="4097-A0A1S4ALR0"/>
<dbReference type="RefSeq" id="XP_016477544.1">
    <property type="nucleotide sequence ID" value="XM_016622058.1"/>
</dbReference>
<dbReference type="OrthoDB" id="1913984at2759"/>
<evidence type="ECO:0000313" key="1">
    <source>
        <dbReference type="RefSeq" id="XP_016477544.1"/>
    </source>
</evidence>
<dbReference type="OMA" id="THMINTS"/>
<dbReference type="KEGG" id="nta:107799006"/>
<proteinExistence type="predicted"/>
<dbReference type="PANTHER" id="PTHR15827">
    <property type="entry name" value="CYCLIN-DEPENDENT KINASE 2-INTERACTING PROTEIN"/>
    <property type="match status" value="1"/>
</dbReference>